<gene>
    <name evidence="7" type="ORF">BD289DRAFT_58513</name>
</gene>
<dbReference type="GO" id="GO:0001919">
    <property type="term" value="P:regulation of receptor recycling"/>
    <property type="evidence" value="ECO:0007669"/>
    <property type="project" value="InterPro"/>
</dbReference>
<evidence type="ECO:0000313" key="8">
    <source>
        <dbReference type="Proteomes" id="UP000241462"/>
    </source>
</evidence>
<evidence type="ECO:0000256" key="2">
    <source>
        <dbReference type="ARBA" id="ARBA00022707"/>
    </source>
</evidence>
<dbReference type="GO" id="GO:0045121">
    <property type="term" value="C:membrane raft"/>
    <property type="evidence" value="ECO:0007669"/>
    <property type="project" value="InterPro"/>
</dbReference>
<dbReference type="Proteomes" id="UP000241462">
    <property type="component" value="Unassembled WGS sequence"/>
</dbReference>
<dbReference type="OrthoDB" id="5299893at2759"/>
<evidence type="ECO:0000256" key="6">
    <source>
        <dbReference type="SAM" id="MobiDB-lite"/>
    </source>
</evidence>
<proteinExistence type="predicted"/>
<evidence type="ECO:0000256" key="4">
    <source>
        <dbReference type="ARBA" id="ARBA00023139"/>
    </source>
</evidence>
<keyword evidence="4" id="KW-0564">Palmitate</keyword>
<dbReference type="GO" id="GO:0043410">
    <property type="term" value="P:positive regulation of MAPK cascade"/>
    <property type="evidence" value="ECO:0007669"/>
    <property type="project" value="InterPro"/>
</dbReference>
<dbReference type="InterPro" id="IPR028209">
    <property type="entry name" value="LAMTOR1/MEH1"/>
</dbReference>
<accession>A0A2T3AIH6</accession>
<keyword evidence="5" id="KW-0449">Lipoprotein</keyword>
<dbReference type="GO" id="GO:0071230">
    <property type="term" value="P:cellular response to amino acid stimulus"/>
    <property type="evidence" value="ECO:0007669"/>
    <property type="project" value="InterPro"/>
</dbReference>
<dbReference type="InParanoid" id="A0A2T3AIH6"/>
<organism evidence="7 8">
    <name type="scientific">Coniella lustricola</name>
    <dbReference type="NCBI Taxonomy" id="2025994"/>
    <lineage>
        <taxon>Eukaryota</taxon>
        <taxon>Fungi</taxon>
        <taxon>Dikarya</taxon>
        <taxon>Ascomycota</taxon>
        <taxon>Pezizomycotina</taxon>
        <taxon>Sordariomycetes</taxon>
        <taxon>Sordariomycetidae</taxon>
        <taxon>Diaporthales</taxon>
        <taxon>Schizoparmaceae</taxon>
        <taxon>Coniella</taxon>
    </lineage>
</organism>
<evidence type="ECO:0000256" key="1">
    <source>
        <dbReference type="ARBA" id="ARBA00004308"/>
    </source>
</evidence>
<dbReference type="GO" id="GO:0071986">
    <property type="term" value="C:Ragulator complex"/>
    <property type="evidence" value="ECO:0007669"/>
    <property type="project" value="InterPro"/>
</dbReference>
<dbReference type="GO" id="GO:0032008">
    <property type="term" value="P:positive regulation of TOR signaling"/>
    <property type="evidence" value="ECO:0007669"/>
    <property type="project" value="InterPro"/>
</dbReference>
<protein>
    <recommendedName>
        <fullName evidence="9">Late endosomal/lysosomal adaptor and MAPK and MTOR activator-domain-containing protein</fullName>
    </recommendedName>
</protein>
<feature type="region of interest" description="Disordered" evidence="6">
    <location>
        <begin position="126"/>
        <end position="145"/>
    </location>
</feature>
<feature type="compositionally biased region" description="Acidic residues" evidence="6">
    <location>
        <begin position="126"/>
        <end position="135"/>
    </location>
</feature>
<sequence length="166" mass="18081">MGVCASCLGGRRRDSVQEDEEAPLFDDANAMQYGSFGDQQMTGQHDPMEAQREIEALQRVVARTSDNMVDIFEIAPAKDAQRRIPATPYGLVGQEARQMRYQSLLSKLSSEDVSAAGARVDWLVDDDDEEDEEAADLQGAAVPHIKTESSDDALVGNFREAAAAMA</sequence>
<keyword evidence="8" id="KW-1185">Reference proteome</keyword>
<comment type="subcellular location">
    <subcellularLocation>
        <location evidence="1">Endomembrane system</location>
    </subcellularLocation>
</comment>
<reference evidence="7 8" key="1">
    <citation type="journal article" date="2018" name="Mycol. Prog.">
        <title>Coniella lustricola, a new species from submerged detritus.</title>
        <authorList>
            <person name="Raudabaugh D.B."/>
            <person name="Iturriaga T."/>
            <person name="Carver A."/>
            <person name="Mondo S."/>
            <person name="Pangilinan J."/>
            <person name="Lipzen A."/>
            <person name="He G."/>
            <person name="Amirebrahimi M."/>
            <person name="Grigoriev I.V."/>
            <person name="Miller A.N."/>
        </authorList>
    </citation>
    <scope>NUCLEOTIDE SEQUENCE [LARGE SCALE GENOMIC DNA]</scope>
    <source>
        <strain evidence="7 8">B22-T-1</strain>
    </source>
</reference>
<evidence type="ECO:0008006" key="9">
    <source>
        <dbReference type="Google" id="ProtNLM"/>
    </source>
</evidence>
<keyword evidence="2" id="KW-0519">Myristate</keyword>
<dbReference type="SMART" id="SM01262">
    <property type="entry name" value="LAMTOR"/>
    <property type="match status" value="1"/>
</dbReference>
<keyword evidence="3" id="KW-0472">Membrane</keyword>
<dbReference type="GO" id="GO:0016197">
    <property type="term" value="P:endosomal transport"/>
    <property type="evidence" value="ECO:0007669"/>
    <property type="project" value="InterPro"/>
</dbReference>
<name>A0A2T3AIH6_9PEZI</name>
<dbReference type="EMBL" id="KZ678386">
    <property type="protein sequence ID" value="PSR99167.1"/>
    <property type="molecule type" value="Genomic_DNA"/>
</dbReference>
<dbReference type="Pfam" id="PF15454">
    <property type="entry name" value="LAMTOR"/>
    <property type="match status" value="1"/>
</dbReference>
<dbReference type="AlphaFoldDB" id="A0A2T3AIH6"/>
<evidence type="ECO:0000256" key="3">
    <source>
        <dbReference type="ARBA" id="ARBA00023136"/>
    </source>
</evidence>
<evidence type="ECO:0000313" key="7">
    <source>
        <dbReference type="EMBL" id="PSR99167.1"/>
    </source>
</evidence>
<evidence type="ECO:0000256" key="5">
    <source>
        <dbReference type="ARBA" id="ARBA00023288"/>
    </source>
</evidence>
<dbReference type="GO" id="GO:0031902">
    <property type="term" value="C:late endosome membrane"/>
    <property type="evidence" value="ECO:0007669"/>
    <property type="project" value="InterPro"/>
</dbReference>